<dbReference type="InterPro" id="IPR023210">
    <property type="entry name" value="NADP_OxRdtase_dom"/>
</dbReference>
<feature type="domain" description="NADP-dependent oxidoreductase" evidence="3">
    <location>
        <begin position="117"/>
        <end position="434"/>
    </location>
</feature>
<dbReference type="InterPro" id="IPR020471">
    <property type="entry name" value="AKR"/>
</dbReference>
<keyword evidence="1" id="KW-0560">Oxidoreductase</keyword>
<dbReference type="CDD" id="cd19075">
    <property type="entry name" value="AKR_AKR7A1-5"/>
    <property type="match status" value="1"/>
</dbReference>
<organism evidence="4 5">
    <name type="scientific">Pseudozyma antarctica (strain T-34)</name>
    <name type="common">Yeast</name>
    <name type="synonym">Candida antarctica</name>
    <dbReference type="NCBI Taxonomy" id="1151754"/>
    <lineage>
        <taxon>Eukaryota</taxon>
        <taxon>Fungi</taxon>
        <taxon>Dikarya</taxon>
        <taxon>Basidiomycota</taxon>
        <taxon>Ustilaginomycotina</taxon>
        <taxon>Ustilaginomycetes</taxon>
        <taxon>Ustilaginales</taxon>
        <taxon>Ustilaginaceae</taxon>
        <taxon>Moesziomyces</taxon>
    </lineage>
</organism>
<dbReference type="STRING" id="1151754.M9LVN5"/>
<dbReference type="OrthoDB" id="2310150at2759"/>
<accession>M9LVN5</accession>
<evidence type="ECO:0000313" key="4">
    <source>
        <dbReference type="EMBL" id="GAC73974.1"/>
    </source>
</evidence>
<evidence type="ECO:0000256" key="2">
    <source>
        <dbReference type="SAM" id="MobiDB-lite"/>
    </source>
</evidence>
<dbReference type="Gene3D" id="3.20.20.100">
    <property type="entry name" value="NADP-dependent oxidoreductase domain"/>
    <property type="match status" value="1"/>
</dbReference>
<dbReference type="InterPro" id="IPR036812">
    <property type="entry name" value="NAD(P)_OxRdtase_dom_sf"/>
</dbReference>
<dbReference type="AlphaFoldDB" id="M9LVN5"/>
<dbReference type="InterPro" id="IPR050523">
    <property type="entry name" value="AKR_Detox_Biosynth"/>
</dbReference>
<name>M9LVN5_PSEA3</name>
<feature type="compositionally biased region" description="Low complexity" evidence="2">
    <location>
        <begin position="96"/>
        <end position="108"/>
    </location>
</feature>
<dbReference type="PRINTS" id="PR00069">
    <property type="entry name" value="ALDKETRDTASE"/>
</dbReference>
<dbReference type="GO" id="GO:0016491">
    <property type="term" value="F:oxidoreductase activity"/>
    <property type="evidence" value="ECO:0007669"/>
    <property type="project" value="UniProtKB-KW"/>
</dbReference>
<evidence type="ECO:0000313" key="5">
    <source>
        <dbReference type="Proteomes" id="UP000011976"/>
    </source>
</evidence>
<feature type="region of interest" description="Disordered" evidence="2">
    <location>
        <begin position="70"/>
        <end position="108"/>
    </location>
</feature>
<dbReference type="SUPFAM" id="SSF51430">
    <property type="entry name" value="NAD(P)-linked oxidoreductase"/>
    <property type="match status" value="1"/>
</dbReference>
<dbReference type="EMBL" id="DF196775">
    <property type="protein sequence ID" value="GAC73974.1"/>
    <property type="molecule type" value="Genomic_DNA"/>
</dbReference>
<reference evidence="5" key="1">
    <citation type="journal article" date="2013" name="Genome Announc.">
        <title>Genome sequence of the basidiomycetous yeast Pseudozyma antarctica T-34, a producer of the glycolipid biosurfactants mannosylerythritol lipids.</title>
        <authorList>
            <person name="Morita T."/>
            <person name="Koike H."/>
            <person name="Koyama Y."/>
            <person name="Hagiwara H."/>
            <person name="Ito E."/>
            <person name="Fukuoka T."/>
            <person name="Imura T."/>
            <person name="Machida M."/>
            <person name="Kitamoto D."/>
        </authorList>
    </citation>
    <scope>NUCLEOTIDE SEQUENCE [LARGE SCALE GENOMIC DNA]</scope>
    <source>
        <strain evidence="5">T-34</strain>
    </source>
</reference>
<dbReference type="PANTHER" id="PTHR43364">
    <property type="entry name" value="NADH-SPECIFIC METHYLGLYOXAL REDUCTASE-RELATED"/>
    <property type="match status" value="1"/>
</dbReference>
<dbReference type="Pfam" id="PF00248">
    <property type="entry name" value="Aldo_ket_red"/>
    <property type="match status" value="1"/>
</dbReference>
<protein>
    <recommendedName>
        <fullName evidence="3">NADP-dependent oxidoreductase domain-containing protein</fullName>
    </recommendedName>
</protein>
<sequence>MSKAVRAFRRTGQLCARLAAHVRQQSRKLPAGYSVALPPLSAIAGAQSPPPLGDALLGLHNRFHLHCHPPTSCEDRTGPQGTNSALPSHPIPPNRTPTKTTTARMTTTAQAKTRVKVVFGCMTFGAAGAEQARVHDLNDCRAIVDIFASHGHTELDTARMYGLGSSEDYLRQLGYTVPNSQGFEVATKVFPSARKANFPSKDKYTFSAADISRSIDDSLRTLGTSSFDLFYLHSPDRETPLEATLEAVNAAYVQGKFKRFGVSNYRADEVDQIIQIADKNGWVKPVVYQGLYNAITRTAEEALFPTLRKHGIAYYAYNPLGGGFFTGAFNPQSDVEKGSRFDPERAQGQMYRQRYWTEHYFNAIEAIRPVAEKHGLSTAEIALRWMMHHSALDPAHGDAVIIGASSTKHIEQNLIDLEKGPLPQDVLDAVDKAWNIVKPHAPAYHH</sequence>
<evidence type="ECO:0000256" key="1">
    <source>
        <dbReference type="ARBA" id="ARBA00023002"/>
    </source>
</evidence>
<dbReference type="PANTHER" id="PTHR43364:SF4">
    <property type="entry name" value="NAD(P)-LINKED OXIDOREDUCTASE SUPERFAMILY PROTEIN"/>
    <property type="match status" value="1"/>
</dbReference>
<dbReference type="Proteomes" id="UP000011976">
    <property type="component" value="Unassembled WGS sequence"/>
</dbReference>
<evidence type="ECO:0000259" key="3">
    <source>
        <dbReference type="Pfam" id="PF00248"/>
    </source>
</evidence>
<gene>
    <name evidence="4" type="ORF">PANT_9c00391</name>
</gene>
<proteinExistence type="predicted"/>